<dbReference type="GO" id="GO:0005886">
    <property type="term" value="C:plasma membrane"/>
    <property type="evidence" value="ECO:0007669"/>
    <property type="project" value="UniProtKB-SubCell"/>
</dbReference>
<dbReference type="KEGG" id="spai:FPZ24_12045"/>
<accession>A0A5B8LKN2</accession>
<name>A0A5B8LKN2_9SPHN</name>
<dbReference type="PANTHER" id="PTHR36835:SF1">
    <property type="entry name" value="CYTOCHROME BO(3) UBIQUINOL OXIDASE SUBUNIT 4"/>
    <property type="match status" value="1"/>
</dbReference>
<comment type="function">
    <text evidence="12">Cytochrome bo(3) ubiquinol terminal oxidase is the component of the aerobic respiratory chain of E.coli that predominates when cells are grown at high aeration. Has proton pump activity across the membrane in addition to electron transfer, pumping 2 protons/electron.</text>
</comment>
<keyword evidence="8" id="KW-0249">Electron transport</keyword>
<evidence type="ECO:0000256" key="13">
    <source>
        <dbReference type="ARBA" id="ARBA00030071"/>
    </source>
</evidence>
<dbReference type="Pfam" id="PF03626">
    <property type="entry name" value="COX4_pro"/>
    <property type="match status" value="1"/>
</dbReference>
<comment type="subunit">
    <text evidence="3">Heterooctamer of two A chains, two B chains, two C chains and two D chains.</text>
</comment>
<keyword evidence="5" id="KW-0813">Transport</keyword>
<dbReference type="Proteomes" id="UP000315673">
    <property type="component" value="Chromosome"/>
</dbReference>
<evidence type="ECO:0000256" key="17">
    <source>
        <dbReference type="SAM" id="Phobius"/>
    </source>
</evidence>
<evidence type="ECO:0000256" key="5">
    <source>
        <dbReference type="ARBA" id="ARBA00022448"/>
    </source>
</evidence>
<gene>
    <name evidence="18" type="primary">cyoD</name>
    <name evidence="18" type="ORF">FPZ24_12045</name>
</gene>
<comment type="similarity">
    <text evidence="2">Belongs to the cytochrome c oxidase bacterial subunit 4 family.</text>
</comment>
<dbReference type="RefSeq" id="WP_146572320.1">
    <property type="nucleotide sequence ID" value="NZ_CP042306.1"/>
</dbReference>
<dbReference type="GO" id="GO:0015078">
    <property type="term" value="F:proton transmembrane transporter activity"/>
    <property type="evidence" value="ECO:0007669"/>
    <property type="project" value="TreeGrafter"/>
</dbReference>
<keyword evidence="19" id="KW-1185">Reference proteome</keyword>
<evidence type="ECO:0000256" key="15">
    <source>
        <dbReference type="ARBA" id="ARBA00031887"/>
    </source>
</evidence>
<evidence type="ECO:0000313" key="19">
    <source>
        <dbReference type="Proteomes" id="UP000315673"/>
    </source>
</evidence>
<dbReference type="InterPro" id="IPR005171">
    <property type="entry name" value="Cyt_c_oxidase_su4_prok"/>
</dbReference>
<evidence type="ECO:0000256" key="9">
    <source>
        <dbReference type="ARBA" id="ARBA00022989"/>
    </source>
</evidence>
<comment type="subcellular location">
    <subcellularLocation>
        <location evidence="1">Cell membrane</location>
        <topology evidence="1">Multi-pass membrane protein</topology>
    </subcellularLocation>
</comment>
<dbReference type="PANTHER" id="PTHR36835">
    <property type="entry name" value="CYTOCHROME BO(3) UBIQUINOL OXIDASE SUBUNIT 4"/>
    <property type="match status" value="1"/>
</dbReference>
<keyword evidence="10" id="KW-0560">Oxidoreductase</keyword>
<evidence type="ECO:0000256" key="8">
    <source>
        <dbReference type="ARBA" id="ARBA00022982"/>
    </source>
</evidence>
<feature type="transmembrane region" description="Helical" evidence="17">
    <location>
        <begin position="83"/>
        <end position="105"/>
    </location>
</feature>
<evidence type="ECO:0000313" key="18">
    <source>
        <dbReference type="EMBL" id="QDZ08122.1"/>
    </source>
</evidence>
<evidence type="ECO:0000256" key="4">
    <source>
        <dbReference type="ARBA" id="ARBA00014689"/>
    </source>
</evidence>
<protein>
    <recommendedName>
        <fullName evidence="4">Cytochrome bo(3) ubiquinol oxidase subunit 4</fullName>
    </recommendedName>
    <alternativeName>
        <fullName evidence="16">Cytochrome o ubiquinol oxidase subunit 4</fullName>
    </alternativeName>
    <alternativeName>
        <fullName evidence="13">Oxidase bo(3) subunit 4</fullName>
    </alternativeName>
    <alternativeName>
        <fullName evidence="14">Ubiquinol oxidase polypeptide IV</fullName>
    </alternativeName>
    <alternativeName>
        <fullName evidence="15">Ubiquinol oxidase subunit 4</fullName>
    </alternativeName>
</protein>
<feature type="transmembrane region" description="Helical" evidence="17">
    <location>
        <begin position="20"/>
        <end position="40"/>
    </location>
</feature>
<evidence type="ECO:0000256" key="7">
    <source>
        <dbReference type="ARBA" id="ARBA00022692"/>
    </source>
</evidence>
<reference evidence="18 19" key="1">
    <citation type="submission" date="2019-07" db="EMBL/GenBank/DDBJ databases">
        <title>Full genome sequence of Sphingomonas sp. 4R-6-7(HKS19).</title>
        <authorList>
            <person name="Im W.-T."/>
        </authorList>
    </citation>
    <scope>NUCLEOTIDE SEQUENCE [LARGE SCALE GENOMIC DNA]</scope>
    <source>
        <strain evidence="18 19">HKS19</strain>
    </source>
</reference>
<evidence type="ECO:0000256" key="3">
    <source>
        <dbReference type="ARBA" id="ARBA00011700"/>
    </source>
</evidence>
<dbReference type="EMBL" id="CP042306">
    <property type="protein sequence ID" value="QDZ08122.1"/>
    <property type="molecule type" value="Genomic_DNA"/>
</dbReference>
<dbReference type="GO" id="GO:0019646">
    <property type="term" value="P:aerobic electron transport chain"/>
    <property type="evidence" value="ECO:0007669"/>
    <property type="project" value="TreeGrafter"/>
</dbReference>
<feature type="transmembrane region" description="Helical" evidence="17">
    <location>
        <begin position="46"/>
        <end position="71"/>
    </location>
</feature>
<dbReference type="InterPro" id="IPR014210">
    <property type="entry name" value="Cyt_o_ubiqinol_oxidase_su4"/>
</dbReference>
<dbReference type="InterPro" id="IPR050968">
    <property type="entry name" value="Cytochrome_c_oxidase_bac_sub4"/>
</dbReference>
<evidence type="ECO:0000256" key="10">
    <source>
        <dbReference type="ARBA" id="ARBA00023002"/>
    </source>
</evidence>
<evidence type="ECO:0000256" key="11">
    <source>
        <dbReference type="ARBA" id="ARBA00023136"/>
    </source>
</evidence>
<evidence type="ECO:0000256" key="1">
    <source>
        <dbReference type="ARBA" id="ARBA00004651"/>
    </source>
</evidence>
<dbReference type="GO" id="GO:0009319">
    <property type="term" value="C:cytochrome o ubiquinol oxidase complex"/>
    <property type="evidence" value="ECO:0007669"/>
    <property type="project" value="TreeGrafter"/>
</dbReference>
<dbReference type="AlphaFoldDB" id="A0A5B8LKN2"/>
<organism evidence="18 19">
    <name type="scientific">Sphingomonas panacisoli</name>
    <dbReference type="NCBI Taxonomy" id="1813879"/>
    <lineage>
        <taxon>Bacteria</taxon>
        <taxon>Pseudomonadati</taxon>
        <taxon>Pseudomonadota</taxon>
        <taxon>Alphaproteobacteria</taxon>
        <taxon>Sphingomonadales</taxon>
        <taxon>Sphingomonadaceae</taxon>
        <taxon>Sphingomonas</taxon>
    </lineage>
</organism>
<dbReference type="GO" id="GO:0009486">
    <property type="term" value="F:cytochrome bo3 ubiquinol oxidase activity"/>
    <property type="evidence" value="ECO:0007669"/>
    <property type="project" value="InterPro"/>
</dbReference>
<evidence type="ECO:0000256" key="6">
    <source>
        <dbReference type="ARBA" id="ARBA00022475"/>
    </source>
</evidence>
<dbReference type="NCBIfam" id="TIGR02847">
    <property type="entry name" value="CyoD"/>
    <property type="match status" value="1"/>
</dbReference>
<dbReference type="GO" id="GO:0015990">
    <property type="term" value="P:electron transport coupled proton transport"/>
    <property type="evidence" value="ECO:0007669"/>
    <property type="project" value="InterPro"/>
</dbReference>
<sequence>MSGDKAPGSKDEQRLPQRAVIGYFIGLSLAALLTAAAFLLPTTDLVWAPAIPVALVALAVGQMGVHLAFFLHITTGPDNTNNILALAFGLLIVGLVLVGSIWIMAHLNQNMLPMDALNRMQR</sequence>
<keyword evidence="7 17" id="KW-0812">Transmembrane</keyword>
<evidence type="ECO:0000256" key="2">
    <source>
        <dbReference type="ARBA" id="ARBA00008079"/>
    </source>
</evidence>
<keyword evidence="11 17" id="KW-0472">Membrane</keyword>
<keyword evidence="9 17" id="KW-1133">Transmembrane helix</keyword>
<evidence type="ECO:0000256" key="16">
    <source>
        <dbReference type="ARBA" id="ARBA00032185"/>
    </source>
</evidence>
<evidence type="ECO:0000256" key="12">
    <source>
        <dbReference type="ARBA" id="ARBA00025694"/>
    </source>
</evidence>
<evidence type="ECO:0000256" key="14">
    <source>
        <dbReference type="ARBA" id="ARBA00030211"/>
    </source>
</evidence>
<proteinExistence type="inferred from homology"/>
<keyword evidence="6" id="KW-1003">Cell membrane</keyword>